<accession>A0A288QZC5</accession>
<gene>
    <name evidence="5" type="ORF">DFP99_1066</name>
</gene>
<comment type="caution">
    <text evidence="5">The sequence shown here is derived from an EMBL/GenBank/DDBJ whole genome shotgun (WGS) entry which is preliminary data.</text>
</comment>
<dbReference type="Gene3D" id="3.40.50.40">
    <property type="match status" value="1"/>
</dbReference>
<dbReference type="InterPro" id="IPR041725">
    <property type="entry name" value="L-asparaginase_I"/>
</dbReference>
<evidence type="ECO:0000313" key="6">
    <source>
        <dbReference type="Proteomes" id="UP000254912"/>
    </source>
</evidence>
<comment type="similarity">
    <text evidence="1">Belongs to the asparaginase 1 family.</text>
</comment>
<dbReference type="SMART" id="SM00870">
    <property type="entry name" value="Asparaginase"/>
    <property type="match status" value="1"/>
</dbReference>
<dbReference type="EC" id="3.5.1.1" evidence="2"/>
<dbReference type="AlphaFoldDB" id="A0A288QZC5"/>
<protein>
    <recommendedName>
        <fullName evidence="2">asparaginase</fullName>
        <ecNumber evidence="2">3.5.1.1</ecNumber>
    </recommendedName>
</protein>
<dbReference type="Pfam" id="PF00710">
    <property type="entry name" value="Asparaginase"/>
    <property type="match status" value="1"/>
</dbReference>
<evidence type="ECO:0000256" key="3">
    <source>
        <dbReference type="ARBA" id="ARBA00022801"/>
    </source>
</evidence>
<dbReference type="FunFam" id="3.40.50.1170:FF:000001">
    <property type="entry name" value="L-asparaginase 2"/>
    <property type="match status" value="1"/>
</dbReference>
<dbReference type="InterPro" id="IPR027473">
    <property type="entry name" value="L-asparaginase_C"/>
</dbReference>
<sequence>MKDVLVLTTGGTIASQTTENGLAPGLADDALLTYFGEVPGVTLSSEAVMSKDSTNMQPEDWLDLARRVKAYEDEYDAFIITHGTDTMGYTAAALSYLLIDVKKPVILTGSQVPVEAQGTDAVRNLNDALTYASQTELHGVFVVFDGRVMLGTRTVKTKTKSYDAFESINYPYLAKVSSGKVRLAIIPPEEPLVGITPHLTLDTNIFVLKAFPGMPVEIFDYLAENVHALVIESFGNGGLPFQGRNLLPGIKKLVDRQIPVIITTQILEEGQEINLYEVGKQVADAGGITAGDMNTEAIVAKLMWILAETRDFETIKRLMHTPIAHDVDFV</sequence>
<dbReference type="PROSITE" id="PS00144">
    <property type="entry name" value="ASN_GLN_ASE_1"/>
    <property type="match status" value="1"/>
</dbReference>
<dbReference type="EMBL" id="QRAS01000002">
    <property type="protein sequence ID" value="RDL06678.1"/>
    <property type="molecule type" value="Genomic_DNA"/>
</dbReference>
<dbReference type="Pfam" id="PF17763">
    <property type="entry name" value="Asparaginase_C"/>
    <property type="match status" value="1"/>
</dbReference>
<reference evidence="5 6" key="1">
    <citation type="submission" date="2018-07" db="EMBL/GenBank/DDBJ databases">
        <title>Genomic Encyclopedia of Type Strains, Phase III (KMG-III): the genomes of soil and plant-associated and newly described type strains.</title>
        <authorList>
            <person name="Whitman W."/>
        </authorList>
    </citation>
    <scope>NUCLEOTIDE SEQUENCE [LARGE SCALE GENOMIC DNA]</scope>
    <source>
        <strain evidence="5 6">CECT 7031</strain>
    </source>
</reference>
<proteinExistence type="inferred from homology"/>
<dbReference type="InterPro" id="IPR036152">
    <property type="entry name" value="Asp/glu_Ase-like_sf"/>
</dbReference>
<dbReference type="RefSeq" id="WP_070230769.1">
    <property type="nucleotide sequence ID" value="NZ_BJYO01000003.1"/>
</dbReference>
<name>A0A288QZC5_9LACO</name>
<evidence type="ECO:0000256" key="2">
    <source>
        <dbReference type="ARBA" id="ARBA00012920"/>
    </source>
</evidence>
<dbReference type="InterPro" id="IPR037152">
    <property type="entry name" value="L-asparaginase_N_sf"/>
</dbReference>
<dbReference type="PRINTS" id="PR00139">
    <property type="entry name" value="ASNGLNASE"/>
</dbReference>
<dbReference type="GO" id="GO:0006520">
    <property type="term" value="P:amino acid metabolic process"/>
    <property type="evidence" value="ECO:0007669"/>
    <property type="project" value="InterPro"/>
</dbReference>
<comment type="catalytic activity">
    <reaction evidence="4">
        <text>L-asparagine + H2O = L-aspartate + NH4(+)</text>
        <dbReference type="Rhea" id="RHEA:21016"/>
        <dbReference type="ChEBI" id="CHEBI:15377"/>
        <dbReference type="ChEBI" id="CHEBI:28938"/>
        <dbReference type="ChEBI" id="CHEBI:29991"/>
        <dbReference type="ChEBI" id="CHEBI:58048"/>
        <dbReference type="EC" id="3.5.1.1"/>
    </reaction>
</comment>
<dbReference type="NCBIfam" id="TIGR00519">
    <property type="entry name" value="asnASE_I"/>
    <property type="match status" value="1"/>
</dbReference>
<dbReference type="PANTHER" id="PTHR11707:SF28">
    <property type="entry name" value="60 KDA LYSOPHOSPHOLIPASE"/>
    <property type="match status" value="1"/>
</dbReference>
<dbReference type="InterPro" id="IPR006033">
    <property type="entry name" value="AsnA_fam"/>
</dbReference>
<keyword evidence="3" id="KW-0378">Hydrolase</keyword>
<dbReference type="GO" id="GO:0004067">
    <property type="term" value="F:asparaginase activity"/>
    <property type="evidence" value="ECO:0007669"/>
    <property type="project" value="UniProtKB-UniRule"/>
</dbReference>
<keyword evidence="6" id="KW-1185">Reference proteome</keyword>
<dbReference type="SFLD" id="SFLDS00057">
    <property type="entry name" value="Glutaminase/Asparaginase"/>
    <property type="match status" value="1"/>
</dbReference>
<dbReference type="InterPro" id="IPR020827">
    <property type="entry name" value="Asparaginase/glutaminase_AS1"/>
</dbReference>
<evidence type="ECO:0000256" key="1">
    <source>
        <dbReference type="ARBA" id="ARBA00010518"/>
    </source>
</evidence>
<dbReference type="PROSITE" id="PS00917">
    <property type="entry name" value="ASN_GLN_ASE_2"/>
    <property type="match status" value="1"/>
</dbReference>
<dbReference type="Gene3D" id="3.40.50.1170">
    <property type="entry name" value="L-asparaginase, N-terminal domain"/>
    <property type="match status" value="1"/>
</dbReference>
<dbReference type="GeneID" id="94546804"/>
<dbReference type="SUPFAM" id="SSF53774">
    <property type="entry name" value="Glutaminase/Asparaginase"/>
    <property type="match status" value="1"/>
</dbReference>
<dbReference type="InterPro" id="IPR040919">
    <property type="entry name" value="Asparaginase_C"/>
</dbReference>
<dbReference type="PIRSF" id="PIRSF001220">
    <property type="entry name" value="L-ASNase_gatD"/>
    <property type="match status" value="1"/>
</dbReference>
<dbReference type="Proteomes" id="UP000254912">
    <property type="component" value="Unassembled WGS sequence"/>
</dbReference>
<dbReference type="CDD" id="cd08963">
    <property type="entry name" value="L-asparaginase_I"/>
    <property type="match status" value="1"/>
</dbReference>
<dbReference type="PROSITE" id="PS51732">
    <property type="entry name" value="ASN_GLN_ASE_3"/>
    <property type="match status" value="1"/>
</dbReference>
<dbReference type="PIRSF" id="PIRSF500176">
    <property type="entry name" value="L_ASNase"/>
    <property type="match status" value="1"/>
</dbReference>
<dbReference type="KEGG" id="wso:WSWS_01623"/>
<evidence type="ECO:0000313" key="5">
    <source>
        <dbReference type="EMBL" id="RDL06678.1"/>
    </source>
</evidence>
<dbReference type="InterPro" id="IPR006034">
    <property type="entry name" value="Asparaginase/glutaminase-like"/>
</dbReference>
<evidence type="ECO:0000256" key="4">
    <source>
        <dbReference type="ARBA" id="ARBA00049366"/>
    </source>
</evidence>
<dbReference type="PANTHER" id="PTHR11707">
    <property type="entry name" value="L-ASPARAGINASE"/>
    <property type="match status" value="1"/>
</dbReference>
<dbReference type="InterPro" id="IPR027474">
    <property type="entry name" value="L-asparaginase_N"/>
</dbReference>
<dbReference type="InterPro" id="IPR027475">
    <property type="entry name" value="Asparaginase/glutaminase_AS2"/>
</dbReference>
<organism evidence="5 6">
    <name type="scientific">Weissella soli</name>
    <dbReference type="NCBI Taxonomy" id="155866"/>
    <lineage>
        <taxon>Bacteria</taxon>
        <taxon>Bacillati</taxon>
        <taxon>Bacillota</taxon>
        <taxon>Bacilli</taxon>
        <taxon>Lactobacillales</taxon>
        <taxon>Lactobacillaceae</taxon>
        <taxon>Weissella</taxon>
    </lineage>
</organism>